<dbReference type="Proteomes" id="UP001156836">
    <property type="component" value="Unassembled WGS sequence"/>
</dbReference>
<reference evidence="3" key="1">
    <citation type="journal article" date="2019" name="Int. J. Syst. Evol. Microbiol.">
        <title>The Global Catalogue of Microorganisms (GCM) 10K type strain sequencing project: providing services to taxonomists for standard genome sequencing and annotation.</title>
        <authorList>
            <consortium name="The Broad Institute Genomics Platform"/>
            <consortium name="The Broad Institute Genome Sequencing Center for Infectious Disease"/>
            <person name="Wu L."/>
            <person name="Ma J."/>
        </authorList>
    </citation>
    <scope>NUCLEOTIDE SEQUENCE [LARGE SCALE GENOMIC DNA]</scope>
    <source>
        <strain evidence="3">NBRC 104970</strain>
    </source>
</reference>
<gene>
    <name evidence="2" type="ORF">GCM10007860_04660</name>
</gene>
<feature type="domain" description="HD" evidence="1">
    <location>
        <begin position="29"/>
        <end position="103"/>
    </location>
</feature>
<protein>
    <submittedName>
        <fullName evidence="2">Phosphohydrolase</fullName>
    </submittedName>
</protein>
<dbReference type="InterPro" id="IPR052567">
    <property type="entry name" value="OP_Dioxygenase"/>
</dbReference>
<keyword evidence="3" id="KW-1185">Reference proteome</keyword>
<dbReference type="RefSeq" id="WP_018747762.1">
    <property type="nucleotide sequence ID" value="NZ_BSOZ01000003.1"/>
</dbReference>
<dbReference type="Gene3D" id="1.10.3210.10">
    <property type="entry name" value="Hypothetical protein af1432"/>
    <property type="match status" value="1"/>
</dbReference>
<dbReference type="PANTHER" id="PTHR40202:SF1">
    <property type="entry name" value="HD DOMAIN-CONTAINING PROTEIN"/>
    <property type="match status" value="1"/>
</dbReference>
<dbReference type="InterPro" id="IPR006674">
    <property type="entry name" value="HD_domain"/>
</dbReference>
<accession>A0ABQ6BN27</accession>
<sequence length="185" mass="20133">MALSIADIHLLFNRRGEEYYGAEGVSQREHALQCAELAERAGASAALITAALLHDLGHLVHEMGDDPAAEGVDDVHQFLALPFLRPLFDHDVLEPIRLHVDAKRYLCAVQPGYRGMLSFASQRSLNLQGGTMTQAAAAEFIAQPYAADAVRLRQWDDLAKVPGKPTPSLEHYLAIAATATRIIPA</sequence>
<dbReference type="Pfam" id="PF01966">
    <property type="entry name" value="HD"/>
    <property type="match status" value="1"/>
</dbReference>
<dbReference type="InterPro" id="IPR017670">
    <property type="entry name" value="Phosphonate_degrad-assoc"/>
</dbReference>
<dbReference type="NCBIfam" id="TIGR03276">
    <property type="entry name" value="Phn-HD"/>
    <property type="match status" value="1"/>
</dbReference>
<dbReference type="EMBL" id="BSOZ01000003">
    <property type="protein sequence ID" value="GLS03323.1"/>
    <property type="molecule type" value="Genomic_DNA"/>
</dbReference>
<evidence type="ECO:0000313" key="2">
    <source>
        <dbReference type="EMBL" id="GLS03323.1"/>
    </source>
</evidence>
<evidence type="ECO:0000313" key="3">
    <source>
        <dbReference type="Proteomes" id="UP001156836"/>
    </source>
</evidence>
<dbReference type="SUPFAM" id="SSF109604">
    <property type="entry name" value="HD-domain/PDEase-like"/>
    <property type="match status" value="1"/>
</dbReference>
<dbReference type="PANTHER" id="PTHR40202">
    <property type="match status" value="1"/>
</dbReference>
<proteinExistence type="predicted"/>
<name>A0ABQ6BN27_9NEIS</name>
<comment type="caution">
    <text evidence="2">The sequence shown here is derived from an EMBL/GenBank/DDBJ whole genome shotgun (WGS) entry which is preliminary data.</text>
</comment>
<evidence type="ECO:0000259" key="1">
    <source>
        <dbReference type="Pfam" id="PF01966"/>
    </source>
</evidence>
<organism evidence="2 3">
    <name type="scientific">Chitiniphilus shinanonensis</name>
    <dbReference type="NCBI Taxonomy" id="553088"/>
    <lineage>
        <taxon>Bacteria</taxon>
        <taxon>Pseudomonadati</taxon>
        <taxon>Pseudomonadota</taxon>
        <taxon>Betaproteobacteria</taxon>
        <taxon>Neisseriales</taxon>
        <taxon>Chitinibacteraceae</taxon>
        <taxon>Chitiniphilus</taxon>
    </lineage>
</organism>